<dbReference type="Proteomes" id="UP001235064">
    <property type="component" value="Unassembled WGS sequence"/>
</dbReference>
<protein>
    <submittedName>
        <fullName evidence="1">Uncharacterized protein</fullName>
    </submittedName>
</protein>
<evidence type="ECO:0000313" key="2">
    <source>
        <dbReference type="Proteomes" id="UP001235064"/>
    </source>
</evidence>
<sequence>MSTDWAAIPALSKFHVRATEKALDDIRKPTALIRQQSIAVSKAAPVSHSDVGILVTLISHFQDPDMAADALEDAVPAALEYYRTHYVQTETATAVAYANRSAYDIPVTVIAHN</sequence>
<accession>A0ABT7MWL8</accession>
<comment type="caution">
    <text evidence="1">The sequence shown here is derived from an EMBL/GenBank/DDBJ whole genome shotgun (WGS) entry which is preliminary data.</text>
</comment>
<name>A0ABT7MWL8_9MICO</name>
<reference evidence="1 2" key="1">
    <citation type="submission" date="2023-06" db="EMBL/GenBank/DDBJ databases">
        <title>Microbacterium sp. nov., isolated from a waste landfill.</title>
        <authorList>
            <person name="Wen W."/>
        </authorList>
    </citation>
    <scope>NUCLEOTIDE SEQUENCE [LARGE SCALE GENOMIC DNA]</scope>
    <source>
        <strain evidence="1 2">ASV49</strain>
    </source>
</reference>
<proteinExistence type="predicted"/>
<gene>
    <name evidence="1" type="ORF">QSV35_05860</name>
</gene>
<dbReference type="EMBL" id="JASXSZ010000001">
    <property type="protein sequence ID" value="MDL9978847.1"/>
    <property type="molecule type" value="Genomic_DNA"/>
</dbReference>
<dbReference type="RefSeq" id="WP_286287612.1">
    <property type="nucleotide sequence ID" value="NZ_JASXSZ010000001.1"/>
</dbReference>
<evidence type="ECO:0000313" key="1">
    <source>
        <dbReference type="EMBL" id="MDL9978847.1"/>
    </source>
</evidence>
<organism evidence="1 2">
    <name type="scientific">Microbacterium candidum</name>
    <dbReference type="NCBI Taxonomy" id="3041922"/>
    <lineage>
        <taxon>Bacteria</taxon>
        <taxon>Bacillati</taxon>
        <taxon>Actinomycetota</taxon>
        <taxon>Actinomycetes</taxon>
        <taxon>Micrococcales</taxon>
        <taxon>Microbacteriaceae</taxon>
        <taxon>Microbacterium</taxon>
    </lineage>
</organism>
<keyword evidence="2" id="KW-1185">Reference proteome</keyword>